<evidence type="ECO:0000313" key="2">
    <source>
        <dbReference type="Proteomes" id="UP001209540"/>
    </source>
</evidence>
<accession>A0AAD5KC55</accession>
<reference evidence="1" key="1">
    <citation type="journal article" date="2022" name="IScience">
        <title>Evolution of zygomycete secretomes and the origins of terrestrial fungal ecologies.</title>
        <authorList>
            <person name="Chang Y."/>
            <person name="Wang Y."/>
            <person name="Mondo S."/>
            <person name="Ahrendt S."/>
            <person name="Andreopoulos W."/>
            <person name="Barry K."/>
            <person name="Beard J."/>
            <person name="Benny G.L."/>
            <person name="Blankenship S."/>
            <person name="Bonito G."/>
            <person name="Cuomo C."/>
            <person name="Desiro A."/>
            <person name="Gervers K.A."/>
            <person name="Hundley H."/>
            <person name="Kuo A."/>
            <person name="LaButti K."/>
            <person name="Lang B.F."/>
            <person name="Lipzen A."/>
            <person name="O'Donnell K."/>
            <person name="Pangilinan J."/>
            <person name="Reynolds N."/>
            <person name="Sandor L."/>
            <person name="Smith M.E."/>
            <person name="Tsang A."/>
            <person name="Grigoriev I.V."/>
            <person name="Stajich J.E."/>
            <person name="Spatafora J.W."/>
        </authorList>
    </citation>
    <scope>NUCLEOTIDE SEQUENCE</scope>
    <source>
        <strain evidence="1">RSA 2281</strain>
    </source>
</reference>
<sequence length="218" mass="25397">MDCLLAISRLTPILQRYPNLTLLIISMEHLDGIVSHFDTNKWFPNEENNALDWDQLFFVWCPKLQYLQVNSIRSALYETLDIYTFTNIKKDTITRSSSLPRDSRSTAAESNSLQGFVTKITGAMETQEIVPIILRNVSSVTHLVLEDIHKDKISTIPGNKNWTWTFRSFYEPQLRSLILNYILYDQIETLLNVLHPCQSLEMLIVRNRKALDNQMHHD</sequence>
<evidence type="ECO:0000313" key="1">
    <source>
        <dbReference type="EMBL" id="KAI9278256.1"/>
    </source>
</evidence>
<proteinExistence type="predicted"/>
<comment type="caution">
    <text evidence="1">The sequence shown here is derived from an EMBL/GenBank/DDBJ whole genome shotgun (WGS) entry which is preliminary data.</text>
</comment>
<organism evidence="1 2">
    <name type="scientific">Phascolomyces articulosus</name>
    <dbReference type="NCBI Taxonomy" id="60185"/>
    <lineage>
        <taxon>Eukaryota</taxon>
        <taxon>Fungi</taxon>
        <taxon>Fungi incertae sedis</taxon>
        <taxon>Mucoromycota</taxon>
        <taxon>Mucoromycotina</taxon>
        <taxon>Mucoromycetes</taxon>
        <taxon>Mucorales</taxon>
        <taxon>Lichtheimiaceae</taxon>
        <taxon>Phascolomyces</taxon>
    </lineage>
</organism>
<dbReference type="AlphaFoldDB" id="A0AAD5KC55"/>
<name>A0AAD5KC55_9FUNG</name>
<dbReference type="EMBL" id="JAIXMP010000001">
    <property type="protein sequence ID" value="KAI9278256.1"/>
    <property type="molecule type" value="Genomic_DNA"/>
</dbReference>
<dbReference type="Proteomes" id="UP001209540">
    <property type="component" value="Unassembled WGS sequence"/>
</dbReference>
<reference evidence="1" key="2">
    <citation type="submission" date="2023-02" db="EMBL/GenBank/DDBJ databases">
        <authorList>
            <consortium name="DOE Joint Genome Institute"/>
            <person name="Mondo S.J."/>
            <person name="Chang Y."/>
            <person name="Wang Y."/>
            <person name="Ahrendt S."/>
            <person name="Andreopoulos W."/>
            <person name="Barry K."/>
            <person name="Beard J."/>
            <person name="Benny G.L."/>
            <person name="Blankenship S."/>
            <person name="Bonito G."/>
            <person name="Cuomo C."/>
            <person name="Desiro A."/>
            <person name="Gervers K.A."/>
            <person name="Hundley H."/>
            <person name="Kuo A."/>
            <person name="LaButti K."/>
            <person name="Lang B.F."/>
            <person name="Lipzen A."/>
            <person name="O'Donnell K."/>
            <person name="Pangilinan J."/>
            <person name="Reynolds N."/>
            <person name="Sandor L."/>
            <person name="Smith M.W."/>
            <person name="Tsang A."/>
            <person name="Grigoriev I.V."/>
            <person name="Stajich J.E."/>
            <person name="Spatafora J.W."/>
        </authorList>
    </citation>
    <scope>NUCLEOTIDE SEQUENCE</scope>
    <source>
        <strain evidence="1">RSA 2281</strain>
    </source>
</reference>
<gene>
    <name evidence="1" type="ORF">BDA99DRAFT_1766</name>
</gene>
<protein>
    <submittedName>
        <fullName evidence="1">Uncharacterized protein</fullName>
    </submittedName>
</protein>
<keyword evidence="2" id="KW-1185">Reference proteome</keyword>